<evidence type="ECO:0000313" key="2">
    <source>
        <dbReference type="Proteomes" id="UP000789920"/>
    </source>
</evidence>
<evidence type="ECO:0000313" key="1">
    <source>
        <dbReference type="EMBL" id="CAG8799608.1"/>
    </source>
</evidence>
<reference evidence="1" key="1">
    <citation type="submission" date="2021-06" db="EMBL/GenBank/DDBJ databases">
        <authorList>
            <person name="Kallberg Y."/>
            <person name="Tangrot J."/>
            <person name="Rosling A."/>
        </authorList>
    </citation>
    <scope>NUCLEOTIDE SEQUENCE</scope>
    <source>
        <strain evidence="1">MA461A</strain>
    </source>
</reference>
<sequence>MVDDKKERERQQECLRMFRHYFPEMDRGQGVLSKIKGDLEKIKKINDLEEKYQEANLQIEAIKQQEKQKETAKSEKVTKSKLKTNQTQSKTAFKNTQSTQNQTSQKEEYISCTECLQEIKPGVKYHYHKTKKDEKEKQEQKELETPSTKDYCETCGVELTGKDGETNIHCAPCWEKEIEK</sequence>
<dbReference type="Proteomes" id="UP000789920">
    <property type="component" value="Unassembled WGS sequence"/>
</dbReference>
<gene>
    <name evidence="1" type="ORF">RPERSI_LOCUS20757</name>
</gene>
<proteinExistence type="predicted"/>
<keyword evidence="2" id="KW-1185">Reference proteome</keyword>
<protein>
    <submittedName>
        <fullName evidence="1">17165_t:CDS:1</fullName>
    </submittedName>
</protein>
<comment type="caution">
    <text evidence="1">The sequence shown here is derived from an EMBL/GenBank/DDBJ whole genome shotgun (WGS) entry which is preliminary data.</text>
</comment>
<feature type="non-terminal residue" evidence="1">
    <location>
        <position position="180"/>
    </location>
</feature>
<dbReference type="EMBL" id="CAJVQC010059263">
    <property type="protein sequence ID" value="CAG8799608.1"/>
    <property type="molecule type" value="Genomic_DNA"/>
</dbReference>
<accession>A0ACA9RM14</accession>
<name>A0ACA9RM14_9GLOM</name>
<organism evidence="1 2">
    <name type="scientific">Racocetra persica</name>
    <dbReference type="NCBI Taxonomy" id="160502"/>
    <lineage>
        <taxon>Eukaryota</taxon>
        <taxon>Fungi</taxon>
        <taxon>Fungi incertae sedis</taxon>
        <taxon>Mucoromycota</taxon>
        <taxon>Glomeromycotina</taxon>
        <taxon>Glomeromycetes</taxon>
        <taxon>Diversisporales</taxon>
        <taxon>Gigasporaceae</taxon>
        <taxon>Racocetra</taxon>
    </lineage>
</organism>